<dbReference type="EMBL" id="POUR01000001">
    <property type="protein sequence ID" value="PNF69119.1"/>
    <property type="molecule type" value="Genomic_DNA"/>
</dbReference>
<proteinExistence type="predicted"/>
<reference evidence="1 2" key="1">
    <citation type="submission" date="2018-01" db="EMBL/GenBank/DDBJ databases">
        <title>Multi-drug resistant Enterobacter species isolated from the International Space Station and comparative genomic analyses with human pathogenic strains.</title>
        <authorList>
            <person name="Singh N.K."/>
            <person name="Bezdan D."/>
            <person name="McIntyre A."/>
            <person name="Sielaff A.C."/>
            <person name="Wheeler K."/>
            <person name="Mason C."/>
            <person name="Venkateswaran K."/>
        </authorList>
    </citation>
    <scope>NUCLEOTIDE SEQUENCE [LARGE SCALE GENOMIC DNA]</scope>
    <source>
        <strain evidence="1 2">IF2SW-P2</strain>
    </source>
</reference>
<evidence type="ECO:0000313" key="1">
    <source>
        <dbReference type="EMBL" id="PNF69119.1"/>
    </source>
</evidence>
<gene>
    <name evidence="1" type="ORF">C1167_14705</name>
</gene>
<evidence type="ECO:0000313" key="2">
    <source>
        <dbReference type="Proteomes" id="UP000236063"/>
    </source>
</evidence>
<dbReference type="Proteomes" id="UP000236063">
    <property type="component" value="Unassembled WGS sequence"/>
</dbReference>
<sequence>MAGAGVSAGSDAVNNAGWRCAYPSWGFVAPVSVAPPGKFFEIYHNHSIPLLPFCCRWLN</sequence>
<keyword evidence="2" id="KW-1185">Reference proteome</keyword>
<name>A0ABX4VLI0_9ENTR</name>
<protein>
    <submittedName>
        <fullName evidence="1">Uncharacterized protein</fullName>
    </submittedName>
</protein>
<comment type="caution">
    <text evidence="1">The sequence shown here is derived from an EMBL/GenBank/DDBJ whole genome shotgun (WGS) entry which is preliminary data.</text>
</comment>
<organism evidence="1 2">
    <name type="scientific">Enterobacter bugandensis</name>
    <dbReference type="NCBI Taxonomy" id="881260"/>
    <lineage>
        <taxon>Bacteria</taxon>
        <taxon>Pseudomonadati</taxon>
        <taxon>Pseudomonadota</taxon>
        <taxon>Gammaproteobacteria</taxon>
        <taxon>Enterobacterales</taxon>
        <taxon>Enterobacteriaceae</taxon>
        <taxon>Enterobacter</taxon>
    </lineage>
</organism>
<accession>A0ABX4VLI0</accession>